<dbReference type="EMBL" id="CM051405">
    <property type="protein sequence ID" value="KAJ4705415.1"/>
    <property type="molecule type" value="Genomic_DNA"/>
</dbReference>
<keyword evidence="2" id="KW-1185">Reference proteome</keyword>
<organism evidence="1 2">
    <name type="scientific">Melia azedarach</name>
    <name type="common">Chinaberry tree</name>
    <dbReference type="NCBI Taxonomy" id="155640"/>
    <lineage>
        <taxon>Eukaryota</taxon>
        <taxon>Viridiplantae</taxon>
        <taxon>Streptophyta</taxon>
        <taxon>Embryophyta</taxon>
        <taxon>Tracheophyta</taxon>
        <taxon>Spermatophyta</taxon>
        <taxon>Magnoliopsida</taxon>
        <taxon>eudicotyledons</taxon>
        <taxon>Gunneridae</taxon>
        <taxon>Pentapetalae</taxon>
        <taxon>rosids</taxon>
        <taxon>malvids</taxon>
        <taxon>Sapindales</taxon>
        <taxon>Meliaceae</taxon>
        <taxon>Melia</taxon>
    </lineage>
</organism>
<dbReference type="Proteomes" id="UP001164539">
    <property type="component" value="Chromosome 12"/>
</dbReference>
<protein>
    <submittedName>
        <fullName evidence="1">Agamous-like MADS-box protein AGL80</fullName>
    </submittedName>
</protein>
<evidence type="ECO:0000313" key="2">
    <source>
        <dbReference type="Proteomes" id="UP001164539"/>
    </source>
</evidence>
<evidence type="ECO:0000313" key="1">
    <source>
        <dbReference type="EMBL" id="KAJ4705415.1"/>
    </source>
</evidence>
<gene>
    <name evidence="1" type="ORF">OWV82_022196</name>
</gene>
<comment type="caution">
    <text evidence="1">The sequence shown here is derived from an EMBL/GenBank/DDBJ whole genome shotgun (WGS) entry which is preliminary data.</text>
</comment>
<proteinExistence type="predicted"/>
<reference evidence="1 2" key="1">
    <citation type="journal article" date="2023" name="Science">
        <title>Complex scaffold remodeling in plant triterpene biosynthesis.</title>
        <authorList>
            <person name="De La Pena R."/>
            <person name="Hodgson H."/>
            <person name="Liu J.C."/>
            <person name="Stephenson M.J."/>
            <person name="Martin A.C."/>
            <person name="Owen C."/>
            <person name="Harkess A."/>
            <person name="Leebens-Mack J."/>
            <person name="Jimenez L.E."/>
            <person name="Osbourn A."/>
            <person name="Sattely E.S."/>
        </authorList>
    </citation>
    <scope>NUCLEOTIDE SEQUENCE [LARGE SCALE GENOMIC DNA]</scope>
    <source>
        <strain evidence="2">cv. JPN11</strain>
        <tissue evidence="1">Leaf</tissue>
    </source>
</reference>
<sequence length="352" mass="38625">MTRKKVKLVWIVSDSARKASLKKRRVGLLKKVSELTTLCGVNAFIIIYSPEDKEPAMWPSRPVVQQLLARFHSLPEMERCKKMMNQETYLKERVTKVQDQLKKHHRKNKETDVSIIMRQIYHGKTLDDCNVSELHGLIWFVEEKKKDIRKRIEYYQQVNPLPPETSLPPPNQPSAPMDATAQIGGNTSGDVRTATEPAQWDQWFIDMMNNSLNTAGSSSSRAKVDAGLTAHQAFAASSSAANQMGFPHSTLRAYNISGSDMGLQHGNMHIGSSSHGGGSDISMGLPDINVGGNINSSNEINLGLPQGNAAAGSTVASSDMGLSSEFFGGSIAGSDVGLPYDVTKPWPHNFYP</sequence>
<name>A0ACC1X1U0_MELAZ</name>
<accession>A0ACC1X1U0</accession>